<evidence type="ECO:0000313" key="3">
    <source>
        <dbReference type="Proteomes" id="UP000321408"/>
    </source>
</evidence>
<dbReference type="AlphaFoldDB" id="A0A5B9D6G7"/>
<reference evidence="2 3" key="1">
    <citation type="journal article" date="2020" name="Nature">
        <title>Isolation of an archaeon at the prokaryote-eukaryote interface.</title>
        <authorList>
            <person name="Imachi H."/>
            <person name="Nobu M.K."/>
            <person name="Nakahara N."/>
            <person name="Morono Y."/>
            <person name="Ogawara M."/>
            <person name="Takaki Y."/>
            <person name="Takano Y."/>
            <person name="Uematsu K."/>
            <person name="Ikuta T."/>
            <person name="Ito M."/>
            <person name="Matsui Y."/>
            <person name="Miyazaki M."/>
            <person name="Murata K."/>
            <person name="Saito Y."/>
            <person name="Sakai S."/>
            <person name="Song C."/>
            <person name="Tasumi E."/>
            <person name="Yamanaka Y."/>
            <person name="Yamaguchi T."/>
            <person name="Kamagata Y."/>
            <person name="Tamaki H."/>
            <person name="Takai K."/>
        </authorList>
    </citation>
    <scope>NUCLEOTIDE SEQUENCE [LARGE SCALE GENOMIC DNA]</scope>
    <source>
        <strain evidence="2 3">MK-D1</strain>
    </source>
</reference>
<dbReference type="Gene3D" id="2.30.30.100">
    <property type="match status" value="1"/>
</dbReference>
<dbReference type="InterPro" id="IPR037156">
    <property type="entry name" value="Lsm_C_sf"/>
</dbReference>
<gene>
    <name evidence="2" type="ORF">DSAG12_00354</name>
</gene>
<keyword evidence="3" id="KW-1185">Reference proteome</keyword>
<feature type="domain" description="Lsm C-terminal" evidence="1">
    <location>
        <begin position="86"/>
        <end position="141"/>
    </location>
</feature>
<dbReference type="RefSeq" id="WP_147661492.1">
    <property type="nucleotide sequence ID" value="NZ_CP042905.2"/>
</dbReference>
<dbReference type="Pfam" id="PF14894">
    <property type="entry name" value="Lsm_C"/>
    <property type="match status" value="1"/>
</dbReference>
<dbReference type="Gene3D" id="3.30.310.60">
    <property type="entry name" value="Like-Sm ribonucleoprotein, C-terminal domain"/>
    <property type="match status" value="1"/>
</dbReference>
<dbReference type="InterPro" id="IPR028277">
    <property type="entry name" value="Lsm_C"/>
</dbReference>
<name>A0A5B9D6G7_9ARCH</name>
<dbReference type="KEGG" id="psyt:DSAG12_00354"/>
<dbReference type="GeneID" id="41328357"/>
<dbReference type="SUPFAM" id="SSF50182">
    <property type="entry name" value="Sm-like ribonucleoproteins"/>
    <property type="match status" value="1"/>
</dbReference>
<dbReference type="EMBL" id="CP042905">
    <property type="protein sequence ID" value="QEE14541.1"/>
    <property type="molecule type" value="Genomic_DNA"/>
</dbReference>
<sequence length="146" mass="16501">MSIASNAAREFNKEIVQALNSMVRVVIDKEKGHYYTGRLVGFEVNSLSICLANAINEKRQKTEKIFIRGIWESIAIEGEPFPMDKLVERLRKILPDESIELHDDGGSIKLLGGKIIITESGVEGRGPTHDRIKRLFDNFCAEMDLR</sequence>
<protein>
    <submittedName>
        <fullName evidence="2">Lsm family RNA-binding protein</fullName>
    </submittedName>
</protein>
<evidence type="ECO:0000313" key="2">
    <source>
        <dbReference type="EMBL" id="QEE14541.1"/>
    </source>
</evidence>
<proteinExistence type="predicted"/>
<reference evidence="2 3" key="2">
    <citation type="journal article" date="2024" name="Int. J. Syst. Evol. Microbiol.">
        <title>Promethearchaeum syntrophicum gen. nov., sp. nov., an anaerobic, obligately syntrophic archaeon, the first isolate of the lineage 'Asgard' archaea, and proposal of the new archaeal phylum Promethearchaeota phyl. nov. and kingdom Promethearchaeati regn. nov.</title>
        <authorList>
            <person name="Imachi H."/>
            <person name="Nobu M.K."/>
            <person name="Kato S."/>
            <person name="Takaki Y."/>
            <person name="Miyazaki M."/>
            <person name="Miyata M."/>
            <person name="Ogawara M."/>
            <person name="Saito Y."/>
            <person name="Sakai S."/>
            <person name="Tahara Y.O."/>
            <person name="Takano Y."/>
            <person name="Tasumi E."/>
            <person name="Uematsu K."/>
            <person name="Yoshimura T."/>
            <person name="Itoh T."/>
            <person name="Ohkuma M."/>
            <person name="Takai K."/>
        </authorList>
    </citation>
    <scope>NUCLEOTIDE SEQUENCE [LARGE SCALE GENOMIC DNA]</scope>
    <source>
        <strain evidence="2 3">MK-D1</strain>
    </source>
</reference>
<dbReference type="Proteomes" id="UP000321408">
    <property type="component" value="Chromosome"/>
</dbReference>
<evidence type="ECO:0000259" key="1">
    <source>
        <dbReference type="Pfam" id="PF14894"/>
    </source>
</evidence>
<dbReference type="InterPro" id="IPR010920">
    <property type="entry name" value="LSM_dom_sf"/>
</dbReference>
<accession>A0A5B9D6G7</accession>
<dbReference type="OrthoDB" id="24895at2157"/>
<organism evidence="2 3">
    <name type="scientific">Promethearchaeum syntrophicum</name>
    <dbReference type="NCBI Taxonomy" id="2594042"/>
    <lineage>
        <taxon>Archaea</taxon>
        <taxon>Promethearchaeati</taxon>
        <taxon>Promethearchaeota</taxon>
        <taxon>Promethearchaeia</taxon>
        <taxon>Promethearchaeales</taxon>
        <taxon>Promethearchaeaceae</taxon>
        <taxon>Promethearchaeum</taxon>
    </lineage>
</organism>